<dbReference type="Pfam" id="PF01885">
    <property type="entry name" value="PTS_2-RNA"/>
    <property type="match status" value="1"/>
</dbReference>
<feature type="region of interest" description="Disordered" evidence="1">
    <location>
        <begin position="130"/>
        <end position="154"/>
    </location>
</feature>
<gene>
    <name evidence="2" type="ORF">CONLIGDRAFT_713298</name>
</gene>
<evidence type="ECO:0000256" key="1">
    <source>
        <dbReference type="SAM" id="MobiDB-lite"/>
    </source>
</evidence>
<feature type="region of interest" description="Disordered" evidence="1">
    <location>
        <begin position="295"/>
        <end position="327"/>
    </location>
</feature>
<dbReference type="GO" id="GO:0016740">
    <property type="term" value="F:transferase activity"/>
    <property type="evidence" value="ECO:0007669"/>
    <property type="project" value="InterPro"/>
</dbReference>
<name>A0A1J7JLJ4_9PEZI</name>
<sequence length="327" mass="34702">MAAAVLVPMSAINLNGGVLPSSALTGHHSPRHGRSRGASISKGKGGRGRGYSLVDDRETTISKAIVFVLKRAATVQEDEKDESDEDDDKIVADADGWVDVDDVLSHPKVSALGVTLTELQELVSSTTAKTRQLSLRQLPSSDPSDPSSYEIRRAPKLPTVQAQALQTPSATWTTITASTTDLPEFILHETSYPKYHLILTSGSIKRAGGQPFLSFAPVSEDATPSSADVSIWIHLPSTLAARPDITWQRTDSGAIVTADEVPKALWKRAVARRGDLGVLFEDGVVRKEVPFGLRGKGAKAKKGKGVLKSRGGDADDGSDSASASAEE</sequence>
<dbReference type="SUPFAM" id="SSF56399">
    <property type="entry name" value="ADP-ribosylation"/>
    <property type="match status" value="1"/>
</dbReference>
<dbReference type="Proteomes" id="UP000182658">
    <property type="component" value="Unassembled WGS sequence"/>
</dbReference>
<evidence type="ECO:0000313" key="3">
    <source>
        <dbReference type="Proteomes" id="UP000182658"/>
    </source>
</evidence>
<accession>A0A1J7JLJ4</accession>
<dbReference type="InParanoid" id="A0A1J7JLJ4"/>
<keyword evidence="3" id="KW-1185">Reference proteome</keyword>
<dbReference type="EMBL" id="KV875096">
    <property type="protein sequence ID" value="OIW30728.1"/>
    <property type="molecule type" value="Genomic_DNA"/>
</dbReference>
<proteinExistence type="predicted"/>
<feature type="compositionally biased region" description="Basic residues" evidence="1">
    <location>
        <begin position="296"/>
        <end position="307"/>
    </location>
</feature>
<dbReference type="InterPro" id="IPR002745">
    <property type="entry name" value="Ptrans_KptA/Tpt1"/>
</dbReference>
<dbReference type="STRING" id="1408157.A0A1J7JLJ4"/>
<dbReference type="AlphaFoldDB" id="A0A1J7JLJ4"/>
<dbReference type="OrthoDB" id="419694at2759"/>
<protein>
    <submittedName>
        <fullName evidence="2">Uncharacterized protein</fullName>
    </submittedName>
</protein>
<reference evidence="2 3" key="1">
    <citation type="submission" date="2016-10" db="EMBL/GenBank/DDBJ databases">
        <title>Draft genome sequence of Coniochaeta ligniaria NRRL30616, a lignocellulolytic fungus for bioabatement of inhibitors in plant biomass hydrolysates.</title>
        <authorList>
            <consortium name="DOE Joint Genome Institute"/>
            <person name="Jimenez D.J."/>
            <person name="Hector R.E."/>
            <person name="Riley R."/>
            <person name="Sun H."/>
            <person name="Grigoriev I.V."/>
            <person name="Van Elsas J.D."/>
            <person name="Nichols N.N."/>
        </authorList>
    </citation>
    <scope>NUCLEOTIDE SEQUENCE [LARGE SCALE GENOMIC DNA]</scope>
    <source>
        <strain evidence="2 3">NRRL 30616</strain>
    </source>
</reference>
<organism evidence="2 3">
    <name type="scientific">Coniochaeta ligniaria NRRL 30616</name>
    <dbReference type="NCBI Taxonomy" id="1408157"/>
    <lineage>
        <taxon>Eukaryota</taxon>
        <taxon>Fungi</taxon>
        <taxon>Dikarya</taxon>
        <taxon>Ascomycota</taxon>
        <taxon>Pezizomycotina</taxon>
        <taxon>Sordariomycetes</taxon>
        <taxon>Sordariomycetidae</taxon>
        <taxon>Coniochaetales</taxon>
        <taxon>Coniochaetaceae</taxon>
        <taxon>Coniochaeta</taxon>
    </lineage>
</organism>
<feature type="compositionally biased region" description="Low complexity" evidence="1">
    <location>
        <begin position="131"/>
        <end position="148"/>
    </location>
</feature>
<feature type="region of interest" description="Disordered" evidence="1">
    <location>
        <begin position="23"/>
        <end position="53"/>
    </location>
</feature>
<evidence type="ECO:0000313" key="2">
    <source>
        <dbReference type="EMBL" id="OIW30728.1"/>
    </source>
</evidence>